<dbReference type="InterPro" id="IPR011990">
    <property type="entry name" value="TPR-like_helical_dom_sf"/>
</dbReference>
<keyword evidence="1 6" id="KW-0645">Protease</keyword>
<evidence type="ECO:0000259" key="9">
    <source>
        <dbReference type="Pfam" id="PF01435"/>
    </source>
</evidence>
<evidence type="ECO:0000313" key="10">
    <source>
        <dbReference type="EMBL" id="CAA9499783.1"/>
    </source>
</evidence>
<feature type="domain" description="Peptidase M48" evidence="9">
    <location>
        <begin position="83"/>
        <end position="269"/>
    </location>
</feature>
<evidence type="ECO:0000256" key="3">
    <source>
        <dbReference type="ARBA" id="ARBA00022801"/>
    </source>
</evidence>
<dbReference type="PROSITE" id="PS51318">
    <property type="entry name" value="TAT"/>
    <property type="match status" value="1"/>
</dbReference>
<protein>
    <recommendedName>
        <fullName evidence="9">Peptidase M48 domain-containing protein</fullName>
    </recommendedName>
</protein>
<dbReference type="Pfam" id="PF01435">
    <property type="entry name" value="Peptidase_M48"/>
    <property type="match status" value="1"/>
</dbReference>
<organism evidence="10">
    <name type="scientific">uncultured Sphingomonas sp</name>
    <dbReference type="NCBI Taxonomy" id="158754"/>
    <lineage>
        <taxon>Bacteria</taxon>
        <taxon>Pseudomonadati</taxon>
        <taxon>Pseudomonadota</taxon>
        <taxon>Alphaproteobacteria</taxon>
        <taxon>Sphingomonadales</taxon>
        <taxon>Sphingomonadaceae</taxon>
        <taxon>Sphingomonas</taxon>
        <taxon>environmental samples</taxon>
    </lineage>
</organism>
<proteinExistence type="inferred from homology"/>
<keyword evidence="7" id="KW-0812">Transmembrane</keyword>
<keyword evidence="2" id="KW-0479">Metal-binding</keyword>
<dbReference type="PANTHER" id="PTHR22726:SF1">
    <property type="entry name" value="METALLOENDOPEPTIDASE OMA1, MITOCHONDRIAL"/>
    <property type="match status" value="1"/>
</dbReference>
<dbReference type="InterPro" id="IPR001915">
    <property type="entry name" value="Peptidase_M48"/>
</dbReference>
<evidence type="ECO:0000256" key="2">
    <source>
        <dbReference type="ARBA" id="ARBA00022723"/>
    </source>
</evidence>
<keyword evidence="5 6" id="KW-0482">Metalloprotease</keyword>
<dbReference type="PANTHER" id="PTHR22726">
    <property type="entry name" value="METALLOENDOPEPTIDASE OMA1"/>
    <property type="match status" value="1"/>
</dbReference>
<keyword evidence="3 6" id="KW-0378">Hydrolase</keyword>
<keyword evidence="7" id="KW-1133">Transmembrane helix</keyword>
<dbReference type="EMBL" id="CADCVY010000052">
    <property type="protein sequence ID" value="CAA9499783.1"/>
    <property type="molecule type" value="Genomic_DNA"/>
</dbReference>
<dbReference type="GO" id="GO:0051603">
    <property type="term" value="P:proteolysis involved in protein catabolic process"/>
    <property type="evidence" value="ECO:0007669"/>
    <property type="project" value="TreeGrafter"/>
</dbReference>
<feature type="transmembrane region" description="Helical" evidence="7">
    <location>
        <begin position="163"/>
        <end position="182"/>
    </location>
</feature>
<dbReference type="GO" id="GO:0004222">
    <property type="term" value="F:metalloendopeptidase activity"/>
    <property type="evidence" value="ECO:0007669"/>
    <property type="project" value="InterPro"/>
</dbReference>
<feature type="chain" id="PRO_5026919633" description="Peptidase M48 domain-containing protein" evidence="8">
    <location>
        <begin position="32"/>
        <end position="407"/>
    </location>
</feature>
<evidence type="ECO:0000256" key="4">
    <source>
        <dbReference type="ARBA" id="ARBA00022833"/>
    </source>
</evidence>
<evidence type="ECO:0000256" key="8">
    <source>
        <dbReference type="SAM" id="SignalP"/>
    </source>
</evidence>
<keyword evidence="8" id="KW-0732">Signal</keyword>
<dbReference type="Gene3D" id="3.30.2010.10">
    <property type="entry name" value="Metalloproteases ('zincins'), catalytic domain"/>
    <property type="match status" value="1"/>
</dbReference>
<name>A0A6J4SID9_9SPHN</name>
<sequence>MCMRCLELSRRSLLVGGGVAAAALTTGTAQARVRPQDMQPLIGPGFKPTDRDEQGLWQLMERAEEEIAGSNLLMNDPALTGYLKNLIGRVGGPAAQDMRIYLAHIPEFNAVMFPSGFTVIFSGLLLRARNEAQLAGVIAHESGHFLRRHMIRSWRDQKRKSDLLAIGSMVAGVGGAGAGVYLGDYVQLAELGAILSLFSYSRGMEAEADAMGTRLIAEAGYPAAEMASVWQQLIGEESASARYRGKRRRRGSLFDSHPSPDSRMADLRASAAEVTIPGRPYDNGRARYLNAIGPIRPMMLDDQVKLNDPGASQYLIQTLAQDGWNGLLRFYEGEIWRLRNRRDDDDRAAQSYAAAVVYPDAPADAFRWHGISLLKQGRSGEAKQAFSRYLVMKPDAPDAPWVRQMMG</sequence>
<dbReference type="SUPFAM" id="SSF48452">
    <property type="entry name" value="TPR-like"/>
    <property type="match status" value="1"/>
</dbReference>
<evidence type="ECO:0000256" key="6">
    <source>
        <dbReference type="RuleBase" id="RU003983"/>
    </source>
</evidence>
<dbReference type="InterPro" id="IPR006311">
    <property type="entry name" value="TAT_signal"/>
</dbReference>
<evidence type="ECO:0000256" key="7">
    <source>
        <dbReference type="SAM" id="Phobius"/>
    </source>
</evidence>
<dbReference type="AlphaFoldDB" id="A0A6J4SID9"/>
<gene>
    <name evidence="10" type="ORF">AVDCRST_MAG44-690</name>
</gene>
<dbReference type="InterPro" id="IPR051156">
    <property type="entry name" value="Mito/Outer_Membr_Metalloprot"/>
</dbReference>
<evidence type="ECO:0000256" key="5">
    <source>
        <dbReference type="ARBA" id="ARBA00023049"/>
    </source>
</evidence>
<keyword evidence="4 6" id="KW-0862">Zinc</keyword>
<accession>A0A6J4SID9</accession>
<dbReference type="CDD" id="cd07324">
    <property type="entry name" value="M48C_Oma1-like"/>
    <property type="match status" value="1"/>
</dbReference>
<keyword evidence="7" id="KW-0472">Membrane</keyword>
<comment type="similarity">
    <text evidence="6">Belongs to the peptidase M48 family.</text>
</comment>
<reference evidence="10" key="1">
    <citation type="submission" date="2020-02" db="EMBL/GenBank/DDBJ databases">
        <authorList>
            <person name="Meier V. D."/>
        </authorList>
    </citation>
    <scope>NUCLEOTIDE SEQUENCE</scope>
    <source>
        <strain evidence="10">AVDCRST_MAG44</strain>
    </source>
</reference>
<dbReference type="GO" id="GO:0016020">
    <property type="term" value="C:membrane"/>
    <property type="evidence" value="ECO:0007669"/>
    <property type="project" value="TreeGrafter"/>
</dbReference>
<comment type="cofactor">
    <cofactor evidence="6">
        <name>Zn(2+)</name>
        <dbReference type="ChEBI" id="CHEBI:29105"/>
    </cofactor>
    <text evidence="6">Binds 1 zinc ion per subunit.</text>
</comment>
<evidence type="ECO:0000256" key="1">
    <source>
        <dbReference type="ARBA" id="ARBA00022670"/>
    </source>
</evidence>
<dbReference type="GO" id="GO:0046872">
    <property type="term" value="F:metal ion binding"/>
    <property type="evidence" value="ECO:0007669"/>
    <property type="project" value="UniProtKB-KW"/>
</dbReference>
<feature type="transmembrane region" description="Helical" evidence="7">
    <location>
        <begin position="108"/>
        <end position="126"/>
    </location>
</feature>
<feature type="signal peptide" evidence="8">
    <location>
        <begin position="1"/>
        <end position="31"/>
    </location>
</feature>